<proteinExistence type="predicted"/>
<organism evidence="1 15">
    <name type="scientific">Phthorimaea operculella granulovirus</name>
    <dbReference type="NCBI Taxonomy" id="192584"/>
    <lineage>
        <taxon>Viruses</taxon>
        <taxon>Viruses incertae sedis</taxon>
        <taxon>Naldaviricetes</taxon>
        <taxon>Lefavirales</taxon>
        <taxon>Baculoviridae</taxon>
        <taxon>Betabaculovirus</taxon>
        <taxon>Betabaculovirus phoperculellae</taxon>
    </lineage>
</organism>
<evidence type="ECO:0000313" key="9">
    <source>
        <dbReference type="EMBL" id="QBH66731.1"/>
    </source>
</evidence>
<evidence type="ECO:0000313" key="11">
    <source>
        <dbReference type="EMBL" id="QBH66991.1"/>
    </source>
</evidence>
<evidence type="ECO:0000313" key="1">
    <source>
        <dbReference type="EMBL" id="AAM70314.1"/>
    </source>
</evidence>
<evidence type="ECO:0000313" key="13">
    <source>
        <dbReference type="EMBL" id="QBH67250.1"/>
    </source>
</evidence>
<dbReference type="EMBL" id="MK033572">
    <property type="protein sequence ID" value="QBH66861.1"/>
    <property type="molecule type" value="Genomic_DNA"/>
</dbReference>
<name>Q8JRU3_9BBAC</name>
<dbReference type="GeneID" id="949308"/>
<gene>
    <name evidence="1" type="primary">PhopGV116</name>
    <name evidence="2" type="synonym">fgf-2</name>
    <name evidence="2" type="ORF">PhopGVgp116</name>
</gene>
<dbReference type="EMBL" id="MK033571">
    <property type="protein sequence ID" value="QBH66731.1"/>
    <property type="molecule type" value="Genomic_DNA"/>
</dbReference>
<dbReference type="Proteomes" id="UP000202706">
    <property type="component" value="Segment"/>
</dbReference>
<sequence>MKFVFKLTLLCLLSICHVRAKKKYFDYTVVDEHNETLYDSMTPMDYLMRTNKTFGVGYTVGYDRNINLYSEPNTFNVRSTPANYTFYFYRDNDKYYIRDEECSFLCANPCGVVFMSKVRLQHYCKFYVEKHGHNVYSIFATNNGPTGVIHKTLDFERNKNMVFAQVTNNVTRQDGAMFHLKHGPRLRKVSCPAIMRVPQRNLAAEGRMCHIDPSIILNKNSLPTTESDVYVRKDHIKYYRMRTGVQNRVFTKSLSSNNAYVLRDSKTCQYLCQSNMCGVYMSDYDVEGECNFVFDSTSRSSFYIRLPTDNYYLSYNDTTGVMNFSHTINSRVEFYEVLENDPNTECLQRQKKASTCGKPLNGVTNTLTINLPNLFLFLVLNKTLVSN</sequence>
<dbReference type="EMBL" id="MK033568">
    <property type="protein sequence ID" value="QBH66341.1"/>
    <property type="molecule type" value="Genomic_DNA"/>
</dbReference>
<dbReference type="EMBL" id="MK033573">
    <property type="protein sequence ID" value="QBH66991.1"/>
    <property type="molecule type" value="Genomic_DNA"/>
</dbReference>
<evidence type="ECO:0000313" key="8">
    <source>
        <dbReference type="EMBL" id="QBH66601.1"/>
    </source>
</evidence>
<dbReference type="EMBL" id="MK033574">
    <property type="protein sequence ID" value="QBH67120.1"/>
    <property type="molecule type" value="Genomic_DNA"/>
</dbReference>
<evidence type="ECO:0000313" key="10">
    <source>
        <dbReference type="EMBL" id="QBH66861.1"/>
    </source>
</evidence>
<reference evidence="3" key="4">
    <citation type="journal article" date="2019" name="J. Gen. Virol.">
        <title>Elucidating the genetic diversity of Phthorimaea operculella granulovirus (PhopGV).</title>
        <authorList>
            <person name="Larem A."/>
            <person name="Ben-Tiba S."/>
            <person name="Wennmann J.T."/>
            <person name="Gueli Alletti G."/>
            <person name="Jehle J.A."/>
        </authorList>
    </citation>
    <scope>NUCLEOTIDE SEQUENCE</scope>
    <source>
        <strain evidence="3">PhopGV-CR3.1</strain>
        <strain evidence="4">PhopGV-CR5.1</strain>
        <strain evidence="5">PhopGV-GR1.1</strain>
        <strain evidence="6">PhopGV-GR1.2</strain>
        <strain evidence="7">PhopGV-GR2.1</strain>
        <strain evidence="8">PhopGV-IT1.1</strain>
        <strain evidence="9">PhopGV-LS1.1</strain>
        <strain evidence="10">PhopGV-LS1.2</strain>
        <strain evidence="11">PhopGV-LS2.1</strain>
        <strain evidence="12">PhopGV-LS3.1</strain>
        <strain evidence="13">PhopGV-R</strain>
        <strain evidence="14">PhopGV-Ym.1</strain>
    </source>
</reference>
<dbReference type="EMBL" id="MK033569">
    <property type="protein sequence ID" value="QBH66471.1"/>
    <property type="molecule type" value="Genomic_DNA"/>
</dbReference>
<evidence type="ECO:0000313" key="12">
    <source>
        <dbReference type="EMBL" id="QBH67120.1"/>
    </source>
</evidence>
<dbReference type="EMBL" id="MK033566">
    <property type="protein sequence ID" value="QBH66081.1"/>
    <property type="molecule type" value="Genomic_DNA"/>
</dbReference>
<evidence type="ECO:0000313" key="3">
    <source>
        <dbReference type="EMBL" id="QBH65951.1"/>
    </source>
</evidence>
<keyword evidence="15" id="KW-1185">Reference proteome</keyword>
<dbReference type="EMBL" id="MK033570">
    <property type="protein sequence ID" value="QBH66601.1"/>
    <property type="molecule type" value="Genomic_DNA"/>
</dbReference>
<dbReference type="EMBL" id="MK033575">
    <property type="protein sequence ID" value="QBH67250.1"/>
    <property type="molecule type" value="Genomic_DNA"/>
</dbReference>
<dbReference type="EMBL" id="MK033565">
    <property type="protein sequence ID" value="QBH65951.1"/>
    <property type="molecule type" value="Genomic_DNA"/>
</dbReference>
<dbReference type="OrthoDB" id="12615at10239"/>
<accession>Q8JRU3</accession>
<dbReference type="KEGG" id="vg:949308"/>
<reference evidence="1" key="2">
    <citation type="submission" date="2002-04" db="EMBL/GenBank/DDBJ databases">
        <title>The complete sequence of the potato tuber moth, Phthorimaea operculella, granulovirus.</title>
        <authorList>
            <person name="Croizier L."/>
            <person name="Taha A."/>
            <person name="Croizier G."/>
            <person name="Lopez Ferber M."/>
        </authorList>
    </citation>
    <scope>NUCLEOTIDE SEQUENCE</scope>
</reference>
<dbReference type="EMBL" id="AF499596">
    <property type="protein sequence ID" value="AAM70314.1"/>
    <property type="molecule type" value="Genomic_DNA"/>
</dbReference>
<evidence type="ECO:0000313" key="5">
    <source>
        <dbReference type="EMBL" id="QBH66211.1"/>
    </source>
</evidence>
<dbReference type="EMBL" id="MK033567">
    <property type="protein sequence ID" value="QBH66211.1"/>
    <property type="molecule type" value="Genomic_DNA"/>
</dbReference>
<reference evidence="2" key="3">
    <citation type="journal article" date="2016" name="Arch. Virol.">
        <title>The comparative analysis of complete genome sequences from two South African betabaculoviruses: Phthorimaea operculella granulovirus and Plutella xylostella granulovirus.</title>
        <authorList>
            <person name="Jukes M.D."/>
            <person name="Motsoeneng B.M."/>
            <person name="Knox C.M."/>
            <person name="Hill M.P."/>
            <person name="Moore S.D."/>
        </authorList>
    </citation>
    <scope>NUCLEOTIDE SEQUENCE</scope>
    <source>
        <strain evidence="2">SA</strain>
    </source>
</reference>
<evidence type="ECO:0000313" key="14">
    <source>
        <dbReference type="EMBL" id="QBH67380.1"/>
    </source>
</evidence>
<evidence type="ECO:0000313" key="4">
    <source>
        <dbReference type="EMBL" id="QBH66081.1"/>
    </source>
</evidence>
<protein>
    <submittedName>
        <fullName evidence="1">Fibroblast growth factor 2</fullName>
    </submittedName>
</protein>
<evidence type="ECO:0000313" key="6">
    <source>
        <dbReference type="EMBL" id="QBH66341.1"/>
    </source>
</evidence>
<evidence type="ECO:0000313" key="15">
    <source>
        <dbReference type="Proteomes" id="UP000202706"/>
    </source>
</evidence>
<dbReference type="RefSeq" id="NP_663281.1">
    <property type="nucleotide sequence ID" value="NC_004062.1"/>
</dbReference>
<dbReference type="EMBL" id="KU666536">
    <property type="protein sequence ID" value="ANY57505.1"/>
    <property type="molecule type" value="Genomic_DNA"/>
</dbReference>
<dbReference type="EMBL" id="MK033576">
    <property type="protein sequence ID" value="QBH67380.1"/>
    <property type="molecule type" value="Genomic_DNA"/>
</dbReference>
<evidence type="ECO:0000313" key="2">
    <source>
        <dbReference type="EMBL" id="ANY57505.1"/>
    </source>
</evidence>
<evidence type="ECO:0000313" key="7">
    <source>
        <dbReference type="EMBL" id="QBH66471.1"/>
    </source>
</evidence>
<reference evidence="15" key="1">
    <citation type="journal article" date="2000" name="Virus Genes">
        <title>Comparative analysis of the granulin regions of the Phthorimaea operculella and Spodoptera littoralis granuloviruses.</title>
        <authorList>
            <person name="Taha A."/>
            <person name="Nour-El-Din A."/>
            <person name="Croizier L."/>
            <person name="Ferber M.L."/>
            <person name="Croizier G."/>
        </authorList>
    </citation>
    <scope>NUCLEOTIDE SEQUENCE [LARGE SCALE GENOMIC DNA]</scope>
</reference>